<dbReference type="Gene3D" id="3.30.750.80">
    <property type="entry name" value="RNA methyltransferase domain (HRMD) like"/>
    <property type="match status" value="1"/>
</dbReference>
<dbReference type="Gene3D" id="2.30.130.10">
    <property type="entry name" value="PUA domain"/>
    <property type="match status" value="1"/>
</dbReference>
<evidence type="ECO:0000313" key="6">
    <source>
        <dbReference type="Proteomes" id="UP001178507"/>
    </source>
</evidence>
<keyword evidence="6" id="KW-1185">Reference proteome</keyword>
<sequence length="479" mass="51820">MTLSASRALSRRIARSRLAIGHSFSGLSEPGEASRPRLIMTPRISEKRGGDARVSKQMPWIFRNEAANVEELRGLGTAALVNVESSEGRELGIAMCNLTKGGSTGVNVLARMLSDNVDTSIDLDFFRARVLRALEHRTRCWPDSKHYRLINGEGDLLPGVLCDRYGDVLCLQFTALAAEVLLQEDILNALEAVLAPKAVVLRYDARTDRLLEKASIKQPELVRGSSPGLLECPTPGFLFVADPFAEGWSSGAFFAERRLRELLAGALEELTAPNKSAVPSARRTPGKPKLSEPVLVQPKVLSLFGESSGISAAAKGAKVTCAVASGSAKEAEQALRLLAERNQCQDHVTYCSLGEEPRLEELGDQCKAFFDVVSLEPPALAPTYGRLEEGARLYTAWCGLAAAACKPGGLLLVACRSRTMSPVRLMRCINMGIWSAGRQARLVHRSAHAGLDSPIHFALQDTNQFQLVALRLSEGYAAS</sequence>
<dbReference type="InterPro" id="IPR041532">
    <property type="entry name" value="RlmI-like_PUA"/>
</dbReference>
<accession>A0AA36JI14</accession>
<comment type="caution">
    <text evidence="5">The sequence shown here is derived from an EMBL/GenBank/DDBJ whole genome shotgun (WGS) entry which is preliminary data.</text>
</comment>
<dbReference type="SUPFAM" id="SSF53335">
    <property type="entry name" value="S-adenosyl-L-methionine-dependent methyltransferases"/>
    <property type="match status" value="1"/>
</dbReference>
<dbReference type="EMBL" id="CAUJNA010003583">
    <property type="protein sequence ID" value="CAJ1405436.1"/>
    <property type="molecule type" value="Genomic_DNA"/>
</dbReference>
<dbReference type="PANTHER" id="PTHR42873:SF1">
    <property type="entry name" value="S-ADENOSYLMETHIONINE-DEPENDENT METHYLTRANSFERASE DOMAIN-CONTAINING PROTEIN"/>
    <property type="match status" value="1"/>
</dbReference>
<dbReference type="AlphaFoldDB" id="A0AA36JI14"/>
<name>A0AA36JI14_9DINO</name>
<dbReference type="PANTHER" id="PTHR42873">
    <property type="entry name" value="RIBOSOMAL RNA LARGE SUBUNIT METHYLTRANSFERASE"/>
    <property type="match status" value="1"/>
</dbReference>
<protein>
    <recommendedName>
        <fullName evidence="4">RlmI-like PUA domain-containing protein</fullName>
    </recommendedName>
</protein>
<evidence type="ECO:0000256" key="1">
    <source>
        <dbReference type="ARBA" id="ARBA00004496"/>
    </source>
</evidence>
<dbReference type="Proteomes" id="UP001178507">
    <property type="component" value="Unassembled WGS sequence"/>
</dbReference>
<dbReference type="GO" id="GO:0003723">
    <property type="term" value="F:RNA binding"/>
    <property type="evidence" value="ECO:0007669"/>
    <property type="project" value="InterPro"/>
</dbReference>
<dbReference type="InterPro" id="IPR029063">
    <property type="entry name" value="SAM-dependent_MTases_sf"/>
</dbReference>
<proteinExistence type="predicted"/>
<keyword evidence="2" id="KW-0963">Cytoplasm</keyword>
<evidence type="ECO:0000256" key="2">
    <source>
        <dbReference type="ARBA" id="ARBA00022490"/>
    </source>
</evidence>
<evidence type="ECO:0000259" key="4">
    <source>
        <dbReference type="Pfam" id="PF17785"/>
    </source>
</evidence>
<comment type="subcellular location">
    <subcellularLocation>
        <location evidence="1">Cytoplasm</location>
    </subcellularLocation>
</comment>
<feature type="domain" description="RlmI-like PUA" evidence="4">
    <location>
        <begin position="47"/>
        <end position="98"/>
    </location>
</feature>
<reference evidence="5" key="1">
    <citation type="submission" date="2023-08" db="EMBL/GenBank/DDBJ databases">
        <authorList>
            <person name="Chen Y."/>
            <person name="Shah S."/>
            <person name="Dougan E. K."/>
            <person name="Thang M."/>
            <person name="Chan C."/>
        </authorList>
    </citation>
    <scope>NUCLEOTIDE SEQUENCE</scope>
</reference>
<dbReference type="Gene3D" id="3.40.50.150">
    <property type="entry name" value="Vaccinia Virus protein VP39"/>
    <property type="match status" value="1"/>
</dbReference>
<evidence type="ECO:0000313" key="5">
    <source>
        <dbReference type="EMBL" id="CAJ1405436.1"/>
    </source>
</evidence>
<dbReference type="Pfam" id="PF17785">
    <property type="entry name" value="PUA_3"/>
    <property type="match status" value="1"/>
</dbReference>
<organism evidence="5 6">
    <name type="scientific">Effrenium voratum</name>
    <dbReference type="NCBI Taxonomy" id="2562239"/>
    <lineage>
        <taxon>Eukaryota</taxon>
        <taxon>Sar</taxon>
        <taxon>Alveolata</taxon>
        <taxon>Dinophyceae</taxon>
        <taxon>Suessiales</taxon>
        <taxon>Symbiodiniaceae</taxon>
        <taxon>Effrenium</taxon>
    </lineage>
</organism>
<dbReference type="InterPro" id="IPR036974">
    <property type="entry name" value="PUA_sf"/>
</dbReference>
<dbReference type="CDD" id="cd11572">
    <property type="entry name" value="RlmI_M_like"/>
    <property type="match status" value="1"/>
</dbReference>
<evidence type="ECO:0000256" key="3">
    <source>
        <dbReference type="ARBA" id="ARBA00022679"/>
    </source>
</evidence>
<gene>
    <name evidence="5" type="ORF">EVOR1521_LOCUS27643</name>
</gene>
<keyword evidence="3" id="KW-0808">Transferase</keyword>